<evidence type="ECO:0000313" key="2">
    <source>
        <dbReference type="EMBL" id="GAB76653.1"/>
    </source>
</evidence>
<name>K6V3K3_9MICO</name>
<protein>
    <recommendedName>
        <fullName evidence="4">Sensory transduction regulator</fullName>
    </recommendedName>
</protein>
<dbReference type="eggNOG" id="ENOG50335TG">
    <property type="taxonomic scope" value="Bacteria"/>
</dbReference>
<sequence length="160" mass="17706">MSPDYVGGMSDPTSLPNFPPPADEQPLRGRVLDALQDEGFRPDIDADGDIAFKVNGQQLFVHCFEGEVPLMRIFGQWQIDETLPGDETVQLRNCNELSLRFNLVKAGLVNGTLLVAGEQICLPATDVKLVSSLLTQLVLQAVHVWHEMMMGRDPFSQEQA</sequence>
<evidence type="ECO:0008006" key="4">
    <source>
        <dbReference type="Google" id="ProtNLM"/>
    </source>
</evidence>
<dbReference type="AlphaFoldDB" id="K6V3K3"/>
<gene>
    <name evidence="2" type="ORF">AUCHE_02_00120</name>
</gene>
<accession>K6V3K3</accession>
<evidence type="ECO:0000256" key="1">
    <source>
        <dbReference type="SAM" id="MobiDB-lite"/>
    </source>
</evidence>
<dbReference type="EMBL" id="BAGZ01000002">
    <property type="protein sequence ID" value="GAB76653.1"/>
    <property type="molecule type" value="Genomic_DNA"/>
</dbReference>
<organism evidence="2 3">
    <name type="scientific">Austwickia chelonae NBRC 105200</name>
    <dbReference type="NCBI Taxonomy" id="1184607"/>
    <lineage>
        <taxon>Bacteria</taxon>
        <taxon>Bacillati</taxon>
        <taxon>Actinomycetota</taxon>
        <taxon>Actinomycetes</taxon>
        <taxon>Micrococcales</taxon>
        <taxon>Dermatophilaceae</taxon>
        <taxon>Austwickia</taxon>
    </lineage>
</organism>
<keyword evidence="3" id="KW-1185">Reference proteome</keyword>
<proteinExistence type="predicted"/>
<comment type="caution">
    <text evidence="2">The sequence shown here is derived from an EMBL/GenBank/DDBJ whole genome shotgun (WGS) entry which is preliminary data.</text>
</comment>
<dbReference type="STRING" id="100225.SAMN05421595_1786"/>
<reference evidence="2 3" key="1">
    <citation type="submission" date="2012-08" db="EMBL/GenBank/DDBJ databases">
        <title>Whole genome shotgun sequence of Austwickia chelonae NBRC 105200.</title>
        <authorList>
            <person name="Yoshida I."/>
            <person name="Hosoyama A."/>
            <person name="Tsuchikane K."/>
            <person name="Katsumata H."/>
            <person name="Ando Y."/>
            <person name="Ohji S."/>
            <person name="Hamada M."/>
            <person name="Tamura T."/>
            <person name="Yamazoe A."/>
            <person name="Yamazaki S."/>
            <person name="Fujita N."/>
        </authorList>
    </citation>
    <scope>NUCLEOTIDE SEQUENCE [LARGE SCALE GENOMIC DNA]</scope>
    <source>
        <strain evidence="2 3">NBRC 105200</strain>
    </source>
</reference>
<feature type="region of interest" description="Disordered" evidence="1">
    <location>
        <begin position="1"/>
        <end position="26"/>
    </location>
</feature>
<dbReference type="Proteomes" id="UP000008495">
    <property type="component" value="Unassembled WGS sequence"/>
</dbReference>
<evidence type="ECO:0000313" key="3">
    <source>
        <dbReference type="Proteomes" id="UP000008495"/>
    </source>
</evidence>